<dbReference type="NCBIfam" id="NF045575">
    <property type="entry name" value="cas6_csf5"/>
    <property type="match status" value="1"/>
</dbReference>
<reference evidence="1" key="1">
    <citation type="submission" date="2016-10" db="EMBL/GenBank/DDBJ databases">
        <title>Evolution and Comparative Genomics of Conjugative MDR Plasmids in Vibrio species.</title>
        <authorList>
            <person name="Li R."/>
            <person name="Ye L."/>
            <person name="Wong M.Ho.Yin."/>
            <person name="Zheng Z."/>
            <person name="Chan E.Wai.Chi."/>
            <person name="Chen S."/>
        </authorList>
    </citation>
    <scope>NUCLEOTIDE SEQUENCE</scope>
    <source>
        <plasmid evidence="1">pVPS91</plasmid>
    </source>
</reference>
<dbReference type="InterPro" id="IPR054670">
    <property type="entry name" value="Cas6_csf5"/>
</dbReference>
<protein>
    <submittedName>
        <fullName evidence="1">Regulator</fullName>
    </submittedName>
</protein>
<proteinExistence type="predicted"/>
<name>A0A1P8DRG0_VIBPH</name>
<keyword evidence="1" id="KW-0614">Plasmid</keyword>
<geneLocation type="plasmid" evidence="1">
    <name>pVPS91</name>
</geneLocation>
<dbReference type="AlphaFoldDB" id="A0A1P8DRG0"/>
<accession>A0A1P8DRG0</accession>
<dbReference type="EMBL" id="KX957972">
    <property type="protein sequence ID" value="APU91694.1"/>
    <property type="molecule type" value="Genomic_DNA"/>
</dbReference>
<evidence type="ECO:0000313" key="1">
    <source>
        <dbReference type="EMBL" id="APU91694.1"/>
    </source>
</evidence>
<sequence>MNQYMLKLCLPRGISIGPNELREATAKVLNGQENCHRFFHYDENGKPLNEKPAYRFVGGKGFVGFVSERSEEDIKELMYPVLQAIQTPKLFSMLNGLMPKVQILQFEKKAFVTQEPKVYLVSRCIDKKDHRKALGEEGRLTVLFKSMLAQAIKEGVLTTLPDDQDLQLQFASVRDLGLETQFQNKNKKWMHMMHAQFIANIDLQGIWQMGGMTSRGHGLISKQNNKGVFQSCL</sequence>
<organism evidence="1">
    <name type="scientific">Vibrio parahaemolyticus</name>
    <dbReference type="NCBI Taxonomy" id="670"/>
    <lineage>
        <taxon>Bacteria</taxon>
        <taxon>Pseudomonadati</taxon>
        <taxon>Pseudomonadota</taxon>
        <taxon>Gammaproteobacteria</taxon>
        <taxon>Vibrionales</taxon>
        <taxon>Vibrionaceae</taxon>
        <taxon>Vibrio</taxon>
    </lineage>
</organism>
<dbReference type="RefSeq" id="WP_181388125.1">
    <property type="nucleotide sequence ID" value="NZ_KX957972.1"/>
</dbReference>